<proteinExistence type="predicted"/>
<evidence type="ECO:0000313" key="1">
    <source>
        <dbReference type="EMBL" id="MDO8168149.1"/>
    </source>
</evidence>
<evidence type="ECO:0000313" key="2">
    <source>
        <dbReference type="Proteomes" id="UP001172036"/>
    </source>
</evidence>
<keyword evidence="2" id="KW-1185">Reference proteome</keyword>
<name>A0ABT9DDP3_9MOLU</name>
<protein>
    <submittedName>
        <fullName evidence="1">Uncharacterized protein</fullName>
    </submittedName>
</protein>
<organism evidence="1 2">
    <name type="scientific">Candidatus Phytoplasma melaleucae</name>
    <dbReference type="NCBI Taxonomy" id="2982630"/>
    <lineage>
        <taxon>Bacteria</taxon>
        <taxon>Bacillati</taxon>
        <taxon>Mycoplasmatota</taxon>
        <taxon>Mollicutes</taxon>
        <taxon>Acholeplasmatales</taxon>
        <taxon>Acholeplasmataceae</taxon>
        <taxon>Candidatus Phytoplasma</taxon>
    </lineage>
</organism>
<accession>A0ABT9DDP3</accession>
<comment type="caution">
    <text evidence="1">The sequence shown here is derived from an EMBL/GenBank/DDBJ whole genome shotgun (WGS) entry which is preliminary data.</text>
</comment>
<dbReference type="EMBL" id="JAOSID010000004">
    <property type="protein sequence ID" value="MDO8168149.1"/>
    <property type="molecule type" value="Genomic_DNA"/>
</dbReference>
<sequence length="126" mass="15657">MNQIKISKKIKDLFLYFLSFTNDLYNQHYSTMNIYIIKLSNKIMEKFSISEIETNIDFLQKKLLYYLQNNDFYFDDRHEYVVYMIALFLESFYFAETKLVHLDYEYYLIYVFETEDYKRNLKKVLN</sequence>
<dbReference type="Proteomes" id="UP001172036">
    <property type="component" value="Unassembled WGS sequence"/>
</dbReference>
<reference evidence="1 2" key="1">
    <citation type="journal article" date="2023" name="Int. J. Syst. Evol. Microbiol.">
        <title>The observation of taxonomic boundaries for the 16SrII and 16SrXXV phytoplasmas using genome-based delimitation.</title>
        <authorList>
            <person name="Rodrigues Jardim B."/>
            <person name="Tran-Nguyen L.T.T."/>
            <person name="Gambley C."/>
            <person name="Al-Sadi A.M."/>
            <person name="Al-Subhi A.M."/>
            <person name="Foissac X."/>
            <person name="Salar P."/>
            <person name="Cai H."/>
            <person name="Yang J.Y."/>
            <person name="Davis R."/>
            <person name="Jones L."/>
            <person name="Rodoni B."/>
            <person name="Constable F.E."/>
        </authorList>
    </citation>
    <scope>NUCLEOTIDE SEQUENCE [LARGE SCALE GENOMIC DNA]</scope>
    <source>
        <strain evidence="1">BAWM-155c</strain>
    </source>
</reference>
<gene>
    <name evidence="1" type="ORF">OC680_01455</name>
</gene>
<dbReference type="RefSeq" id="WP_304515353.1">
    <property type="nucleotide sequence ID" value="NZ_JAOSID010000004.1"/>
</dbReference>